<dbReference type="RefSeq" id="WP_006087911.1">
    <property type="nucleotide sequence ID" value="NZ_AOHW01000004.1"/>
</dbReference>
<keyword evidence="4" id="KW-0346">Stress response</keyword>
<comment type="similarity">
    <text evidence="1 2">Belongs to the small heat shock protein (HSP20) family.</text>
</comment>
<dbReference type="PATRIC" id="fig|1114856.3.peg.255"/>
<gene>
    <name evidence="4" type="ORF">C496_01236</name>
</gene>
<dbReference type="eggNOG" id="arCOG01832">
    <property type="taxonomic scope" value="Archaea"/>
</dbReference>
<dbReference type="OrthoDB" id="198277at2157"/>
<sequence length="177" mass="19181">MSNRPSLLDGLGNLFERLSRHVGTTAQSWESEFDNRSQLDLSLGESATRLDLTDHGDTFVVTVDVPGFGGDDLESRLRGNTLEISGERESAFEADTVADTTDAVTEATDDVADANDGSESAGTYIRHERNTQSFSRQIQLPDPVDADAVTASLNNGVLTIWLPKHESSGETHTIDLE</sequence>
<evidence type="ECO:0000259" key="3">
    <source>
        <dbReference type="PROSITE" id="PS01031"/>
    </source>
</evidence>
<reference evidence="4 5" key="1">
    <citation type="journal article" date="2014" name="PLoS Genet.">
        <title>Phylogenetically driven sequencing of extremely halophilic archaea reveals strategies for static and dynamic osmo-response.</title>
        <authorList>
            <person name="Becker E.A."/>
            <person name="Seitzer P.M."/>
            <person name="Tritt A."/>
            <person name="Larsen D."/>
            <person name="Krusor M."/>
            <person name="Yao A.I."/>
            <person name="Wu D."/>
            <person name="Madern D."/>
            <person name="Eisen J.A."/>
            <person name="Darling A.E."/>
            <person name="Facciotti M.T."/>
        </authorList>
    </citation>
    <scope>NUCLEOTIDE SEQUENCE [LARGE SCALE GENOMIC DNA]</scope>
    <source>
        <strain evidence="4 5">GA33</strain>
    </source>
</reference>
<evidence type="ECO:0000256" key="2">
    <source>
        <dbReference type="RuleBase" id="RU003616"/>
    </source>
</evidence>
<dbReference type="InterPro" id="IPR031107">
    <property type="entry name" value="Small_HSP"/>
</dbReference>
<dbReference type="CDD" id="cd06464">
    <property type="entry name" value="ACD_sHsps-like"/>
    <property type="match status" value="1"/>
</dbReference>
<dbReference type="AlphaFoldDB" id="L9WCV9"/>
<keyword evidence="5" id="KW-1185">Reference proteome</keyword>
<evidence type="ECO:0000256" key="1">
    <source>
        <dbReference type="PROSITE-ProRule" id="PRU00285"/>
    </source>
</evidence>
<dbReference type="Proteomes" id="UP000011599">
    <property type="component" value="Unassembled WGS sequence"/>
</dbReference>
<organism evidence="4 5">
    <name type="scientific">Natronorubrum tibetense GA33</name>
    <dbReference type="NCBI Taxonomy" id="1114856"/>
    <lineage>
        <taxon>Archaea</taxon>
        <taxon>Methanobacteriati</taxon>
        <taxon>Methanobacteriota</taxon>
        <taxon>Stenosarchaea group</taxon>
        <taxon>Halobacteria</taxon>
        <taxon>Halobacteriales</taxon>
        <taxon>Natrialbaceae</taxon>
        <taxon>Natronorubrum</taxon>
    </lineage>
</organism>
<dbReference type="PROSITE" id="PS01031">
    <property type="entry name" value="SHSP"/>
    <property type="match status" value="1"/>
</dbReference>
<name>L9WCV9_9EURY</name>
<dbReference type="InterPro" id="IPR008978">
    <property type="entry name" value="HSP20-like_chaperone"/>
</dbReference>
<dbReference type="Pfam" id="PF00011">
    <property type="entry name" value="HSP20"/>
    <property type="match status" value="1"/>
</dbReference>
<protein>
    <submittedName>
        <fullName evidence="4">Heat shock protein Hsp20</fullName>
    </submittedName>
</protein>
<evidence type="ECO:0000313" key="5">
    <source>
        <dbReference type="Proteomes" id="UP000011599"/>
    </source>
</evidence>
<feature type="domain" description="SHSP" evidence="3">
    <location>
        <begin position="41"/>
        <end position="177"/>
    </location>
</feature>
<proteinExistence type="inferred from homology"/>
<dbReference type="Gene3D" id="2.60.40.790">
    <property type="match status" value="1"/>
</dbReference>
<dbReference type="EMBL" id="AOHW01000004">
    <property type="protein sequence ID" value="ELY46148.1"/>
    <property type="molecule type" value="Genomic_DNA"/>
</dbReference>
<dbReference type="PANTHER" id="PTHR11527">
    <property type="entry name" value="HEAT-SHOCK PROTEIN 20 FAMILY MEMBER"/>
    <property type="match status" value="1"/>
</dbReference>
<evidence type="ECO:0000313" key="4">
    <source>
        <dbReference type="EMBL" id="ELY46148.1"/>
    </source>
</evidence>
<dbReference type="STRING" id="1114856.GCA_000383975_03984"/>
<comment type="caution">
    <text evidence="4">The sequence shown here is derived from an EMBL/GenBank/DDBJ whole genome shotgun (WGS) entry which is preliminary data.</text>
</comment>
<dbReference type="InterPro" id="IPR002068">
    <property type="entry name" value="A-crystallin/Hsp20_dom"/>
</dbReference>
<accession>L9WCV9</accession>
<dbReference type="SUPFAM" id="SSF49764">
    <property type="entry name" value="HSP20-like chaperones"/>
    <property type="match status" value="1"/>
</dbReference>